<keyword evidence="3 5" id="KW-0597">Phosphoprotein</keyword>
<feature type="domain" description="CheB-type methylesterase" evidence="7">
    <location>
        <begin position="199"/>
        <end position="388"/>
    </location>
</feature>
<sequence length="388" mass="42572">MLFEYLLSDCQPHALPPIKFICFSDTKFILFLCKCQIFGVFMVRVLVVDDSLISRKYLTRILEESGQIEVIDTASDGLEAIEKVKTLKPDVVTMDIEMPKLNGIEALKRIMLENPTPIIMVSTLTTEGASITLEALHLGAVDYIPKNDVLNFNKITKDARELLIAKTIAAKNSKIQKPKLIKPPPSIEQIKTAAPQKITTKDIRLIAIATSTGGPVALEKIMSEFPKVNVPVLIVQHMPATFTPIFAKSLDRISSIPIKEAQDQEIVQNGKGYLAPGGLQMSIVDKNGLLAIKISDQPKTIYVPSADVLFSSCAETTKNRTLAIIMTGMGNDGYEGLLKLKKAGGTIIAQSKESCVVWGMPRKPTENNIVDYIGDLEEIPNIVKKIIG</sequence>
<dbReference type="GO" id="GO:0006935">
    <property type="term" value="P:chemotaxis"/>
    <property type="evidence" value="ECO:0007669"/>
    <property type="project" value="UniProtKB-UniRule"/>
</dbReference>
<keyword evidence="3" id="KW-0963">Cytoplasm</keyword>
<dbReference type="EC" id="3.5.1.44" evidence="3"/>
<comment type="subcellular location">
    <subcellularLocation>
        <location evidence="3">Cytoplasm</location>
    </subcellularLocation>
</comment>
<dbReference type="PROSITE" id="PS50122">
    <property type="entry name" value="CHEB"/>
    <property type="match status" value="1"/>
</dbReference>
<comment type="similarity">
    <text evidence="3">Belongs to the CheB family.</text>
</comment>
<comment type="PTM">
    <text evidence="3">Phosphorylated by CheA. Phosphorylation of the N-terminal regulatory domain activates the methylesterase activity.</text>
</comment>
<dbReference type="InterPro" id="IPR000673">
    <property type="entry name" value="Sig_transdc_resp-reg_Me-estase"/>
</dbReference>
<evidence type="ECO:0000259" key="7">
    <source>
        <dbReference type="PROSITE" id="PS50122"/>
    </source>
</evidence>
<dbReference type="PIRSF" id="PIRSF000876">
    <property type="entry name" value="RR_chemtxs_CheB"/>
    <property type="match status" value="1"/>
</dbReference>
<dbReference type="InterPro" id="IPR001789">
    <property type="entry name" value="Sig_transdc_resp-reg_receiver"/>
</dbReference>
<dbReference type="EC" id="3.1.1.61" evidence="3"/>
<evidence type="ECO:0000256" key="4">
    <source>
        <dbReference type="PROSITE-ProRule" id="PRU00050"/>
    </source>
</evidence>
<dbReference type="GO" id="GO:0000156">
    <property type="term" value="F:phosphorelay response regulator activity"/>
    <property type="evidence" value="ECO:0007669"/>
    <property type="project" value="InterPro"/>
</dbReference>
<dbReference type="PANTHER" id="PTHR42872:SF3">
    <property type="entry name" value="PROTEIN-GLUTAMATE METHYLESTERASE_PROTEIN-GLUTAMINE GLUTAMINASE 1"/>
    <property type="match status" value="1"/>
</dbReference>
<keyword evidence="1 3" id="KW-0378">Hydrolase</keyword>
<dbReference type="Proteomes" id="UP000886400">
    <property type="component" value="Unassembled WGS sequence"/>
</dbReference>
<feature type="active site" evidence="3 4">
    <location>
        <position position="237"/>
    </location>
</feature>
<gene>
    <name evidence="3" type="primary">cheB</name>
    <name evidence="8" type="ORF">ENM99_01955</name>
</gene>
<dbReference type="InterPro" id="IPR035909">
    <property type="entry name" value="CheB_C"/>
</dbReference>
<dbReference type="GO" id="GO:0008984">
    <property type="term" value="F:protein-glutamate methylesterase activity"/>
    <property type="evidence" value="ECO:0007669"/>
    <property type="project" value="UniProtKB-UniRule"/>
</dbReference>
<evidence type="ECO:0000256" key="2">
    <source>
        <dbReference type="ARBA" id="ARBA00048267"/>
    </source>
</evidence>
<feature type="active site" evidence="3 4">
    <location>
        <position position="332"/>
    </location>
</feature>
<comment type="catalytic activity">
    <reaction evidence="2 3">
        <text>[protein]-L-glutamate 5-O-methyl ester + H2O = L-glutamyl-[protein] + methanol + H(+)</text>
        <dbReference type="Rhea" id="RHEA:23236"/>
        <dbReference type="Rhea" id="RHEA-COMP:10208"/>
        <dbReference type="Rhea" id="RHEA-COMP:10311"/>
        <dbReference type="ChEBI" id="CHEBI:15377"/>
        <dbReference type="ChEBI" id="CHEBI:15378"/>
        <dbReference type="ChEBI" id="CHEBI:17790"/>
        <dbReference type="ChEBI" id="CHEBI:29973"/>
        <dbReference type="ChEBI" id="CHEBI:82795"/>
        <dbReference type="EC" id="3.1.1.61"/>
    </reaction>
</comment>
<evidence type="ECO:0000256" key="3">
    <source>
        <dbReference type="HAMAP-Rule" id="MF_00099"/>
    </source>
</evidence>
<dbReference type="CDD" id="cd17541">
    <property type="entry name" value="REC_CheB-like"/>
    <property type="match status" value="1"/>
</dbReference>
<dbReference type="CDD" id="cd16432">
    <property type="entry name" value="CheB_Rec"/>
    <property type="match status" value="1"/>
</dbReference>
<organism evidence="8">
    <name type="scientific">Desulfurella acetivorans</name>
    <dbReference type="NCBI Taxonomy" id="33002"/>
    <lineage>
        <taxon>Bacteria</taxon>
        <taxon>Pseudomonadati</taxon>
        <taxon>Campylobacterota</taxon>
        <taxon>Desulfurellia</taxon>
        <taxon>Desulfurellales</taxon>
        <taxon>Desulfurellaceae</taxon>
        <taxon>Desulfurella</taxon>
    </lineage>
</organism>
<dbReference type="PANTHER" id="PTHR42872">
    <property type="entry name" value="PROTEIN-GLUTAMATE METHYLESTERASE/PROTEIN-GLUTAMINE GLUTAMINASE"/>
    <property type="match status" value="1"/>
</dbReference>
<dbReference type="Pfam" id="PF01339">
    <property type="entry name" value="CheB_methylest"/>
    <property type="match status" value="1"/>
</dbReference>
<dbReference type="NCBIfam" id="NF001965">
    <property type="entry name" value="PRK00742.1"/>
    <property type="match status" value="1"/>
</dbReference>
<protein>
    <recommendedName>
        <fullName evidence="3">Protein-glutamate methylesterase/protein-glutamine glutaminase</fullName>
        <ecNumber evidence="3">3.1.1.61</ecNumber>
        <ecNumber evidence="3">3.5.1.44</ecNumber>
    </recommendedName>
</protein>
<accession>A0A7C6EA30</accession>
<dbReference type="Pfam" id="PF00072">
    <property type="entry name" value="Response_reg"/>
    <property type="match status" value="1"/>
</dbReference>
<evidence type="ECO:0000259" key="6">
    <source>
        <dbReference type="PROSITE" id="PS50110"/>
    </source>
</evidence>
<dbReference type="GO" id="GO:0050568">
    <property type="term" value="F:protein-glutamine glutaminase activity"/>
    <property type="evidence" value="ECO:0007669"/>
    <property type="project" value="UniProtKB-UniRule"/>
</dbReference>
<comment type="caution">
    <text evidence="8">The sequence shown here is derived from an EMBL/GenBank/DDBJ whole genome shotgun (WGS) entry which is preliminary data.</text>
</comment>
<proteinExistence type="inferred from homology"/>
<dbReference type="SUPFAM" id="SSF52172">
    <property type="entry name" value="CheY-like"/>
    <property type="match status" value="1"/>
</dbReference>
<dbReference type="GO" id="GO:0005737">
    <property type="term" value="C:cytoplasm"/>
    <property type="evidence" value="ECO:0007669"/>
    <property type="project" value="UniProtKB-SubCell"/>
</dbReference>
<dbReference type="InterPro" id="IPR008248">
    <property type="entry name" value="CheB-like"/>
</dbReference>
<dbReference type="InterPro" id="IPR011006">
    <property type="entry name" value="CheY-like_superfamily"/>
</dbReference>
<feature type="domain" description="Response regulatory" evidence="6">
    <location>
        <begin position="44"/>
        <end position="161"/>
    </location>
</feature>
<dbReference type="Gene3D" id="3.40.50.180">
    <property type="entry name" value="Methylesterase CheB, C-terminal domain"/>
    <property type="match status" value="1"/>
</dbReference>
<evidence type="ECO:0000313" key="8">
    <source>
        <dbReference type="EMBL" id="HHS48612.1"/>
    </source>
</evidence>
<dbReference type="SMART" id="SM00448">
    <property type="entry name" value="REC"/>
    <property type="match status" value="1"/>
</dbReference>
<comment type="function">
    <text evidence="3">Involved in chemotaxis. Part of a chemotaxis signal transduction system that modulates chemotaxis in response to various stimuli. Catalyzes the demethylation of specific methylglutamate residues introduced into the chemoreceptors (methyl-accepting chemotaxis proteins or MCP) by CheR. Also mediates the irreversible deamidation of specific glutamine residues to glutamic acid.</text>
</comment>
<keyword evidence="3 4" id="KW-0145">Chemotaxis</keyword>
<evidence type="ECO:0000256" key="5">
    <source>
        <dbReference type="PROSITE-ProRule" id="PRU00169"/>
    </source>
</evidence>
<dbReference type="SUPFAM" id="SSF52738">
    <property type="entry name" value="Methylesterase CheB, C-terminal domain"/>
    <property type="match status" value="1"/>
</dbReference>
<dbReference type="PROSITE" id="PS50110">
    <property type="entry name" value="RESPONSE_REGULATORY"/>
    <property type="match status" value="1"/>
</dbReference>
<comment type="domain">
    <text evidence="3">Contains a C-terminal catalytic domain, and an N-terminal region which modulates catalytic activity.</text>
</comment>
<feature type="active site" evidence="3 4">
    <location>
        <position position="211"/>
    </location>
</feature>
<dbReference type="EMBL" id="DRZX01000094">
    <property type="protein sequence ID" value="HHS48612.1"/>
    <property type="molecule type" value="Genomic_DNA"/>
</dbReference>
<dbReference type="AlphaFoldDB" id="A0A7C6EA30"/>
<evidence type="ECO:0000256" key="1">
    <source>
        <dbReference type="ARBA" id="ARBA00022801"/>
    </source>
</evidence>
<feature type="modified residue" description="4-aspartylphosphate" evidence="3 5">
    <location>
        <position position="95"/>
    </location>
</feature>
<reference evidence="8" key="1">
    <citation type="journal article" date="2020" name="mSystems">
        <title>Genome- and Community-Level Interaction Insights into Carbon Utilization and Element Cycling Functions of Hydrothermarchaeota in Hydrothermal Sediment.</title>
        <authorList>
            <person name="Zhou Z."/>
            <person name="Liu Y."/>
            <person name="Xu W."/>
            <person name="Pan J."/>
            <person name="Luo Z.H."/>
            <person name="Li M."/>
        </authorList>
    </citation>
    <scope>NUCLEOTIDE SEQUENCE [LARGE SCALE GENOMIC DNA]</scope>
    <source>
        <strain evidence="8">SpSt-1135</strain>
    </source>
</reference>
<comment type="catalytic activity">
    <reaction evidence="3">
        <text>L-glutaminyl-[protein] + H2O = L-glutamyl-[protein] + NH4(+)</text>
        <dbReference type="Rhea" id="RHEA:16441"/>
        <dbReference type="Rhea" id="RHEA-COMP:10207"/>
        <dbReference type="Rhea" id="RHEA-COMP:10208"/>
        <dbReference type="ChEBI" id="CHEBI:15377"/>
        <dbReference type="ChEBI" id="CHEBI:28938"/>
        <dbReference type="ChEBI" id="CHEBI:29973"/>
        <dbReference type="ChEBI" id="CHEBI:30011"/>
        <dbReference type="EC" id="3.5.1.44"/>
    </reaction>
</comment>
<name>A0A7C6EA30_DESAE</name>
<dbReference type="HAMAP" id="MF_00099">
    <property type="entry name" value="CheB_chemtxs"/>
    <property type="match status" value="1"/>
</dbReference>
<dbReference type="Gene3D" id="3.40.50.2300">
    <property type="match status" value="1"/>
</dbReference>